<keyword evidence="3" id="KW-0493">Microtubule</keyword>
<evidence type="ECO:0000256" key="3">
    <source>
        <dbReference type="RuleBase" id="RU364030"/>
    </source>
</evidence>
<comment type="subcellular location">
    <subcellularLocation>
        <location evidence="3">Cytoplasm</location>
        <location evidence="3">Cytoskeleton</location>
    </subcellularLocation>
</comment>
<dbReference type="GO" id="GO:0007023">
    <property type="term" value="P:post-chaperonin tubulin folding pathway"/>
    <property type="evidence" value="ECO:0007669"/>
    <property type="project" value="UniProtKB-UniRule"/>
</dbReference>
<keyword evidence="3" id="KW-0963">Cytoplasm</keyword>
<gene>
    <name evidence="4" type="ORF">Pdw03_2953</name>
</gene>
<sequence length="145" mass="16440">MQTSSKQCKRRLDSIIEGHIQNPPKITMAPRSQLEITTSSVTRLVKEEASYHKELQQQYERIKKLEADTAGDDENREYTLKQEHMSLEETKKVLPTLKEKIVQTVANLEALITEEGKKGPESNVEHITAAKEAIAQAKVAQREIS</sequence>
<dbReference type="InterPro" id="IPR004226">
    <property type="entry name" value="TBCA"/>
</dbReference>
<dbReference type="GO" id="GO:0005829">
    <property type="term" value="C:cytosol"/>
    <property type="evidence" value="ECO:0007669"/>
    <property type="project" value="TreeGrafter"/>
</dbReference>
<organism evidence="4 5">
    <name type="scientific">Penicillium digitatum</name>
    <name type="common">Green mold</name>
    <dbReference type="NCBI Taxonomy" id="36651"/>
    <lineage>
        <taxon>Eukaryota</taxon>
        <taxon>Fungi</taxon>
        <taxon>Dikarya</taxon>
        <taxon>Ascomycota</taxon>
        <taxon>Pezizomycotina</taxon>
        <taxon>Eurotiomycetes</taxon>
        <taxon>Eurotiomycetidae</taxon>
        <taxon>Eurotiales</taxon>
        <taxon>Aspergillaceae</taxon>
        <taxon>Penicillium</taxon>
    </lineage>
</organism>
<dbReference type="VEuPathDB" id="FungiDB:PDIP_85210"/>
<dbReference type="InterPro" id="IPR036126">
    <property type="entry name" value="TBCA_sf"/>
</dbReference>
<dbReference type="PANTHER" id="PTHR21500">
    <property type="entry name" value="TUBULIN-SPECIFIC CHAPERONE A"/>
    <property type="match status" value="1"/>
</dbReference>
<dbReference type="EMBL" id="CP060774">
    <property type="protein sequence ID" value="QQK40099.1"/>
    <property type="molecule type" value="Genomic_DNA"/>
</dbReference>
<name>A0A7T7BHM2_PENDI</name>
<evidence type="ECO:0000313" key="5">
    <source>
        <dbReference type="Proteomes" id="UP000595662"/>
    </source>
</evidence>
<dbReference type="GO" id="GO:0005874">
    <property type="term" value="C:microtubule"/>
    <property type="evidence" value="ECO:0007669"/>
    <property type="project" value="UniProtKB-KW"/>
</dbReference>
<dbReference type="SUPFAM" id="SSF46988">
    <property type="entry name" value="Tubulin chaperone cofactor A"/>
    <property type="match status" value="1"/>
</dbReference>
<dbReference type="PANTHER" id="PTHR21500:SF0">
    <property type="entry name" value="TUBULIN-SPECIFIC CHAPERONE A"/>
    <property type="match status" value="1"/>
</dbReference>
<dbReference type="FunFam" id="1.20.58.90:FF:000016">
    <property type="entry name" value="Tubulin-specific chaperone A"/>
    <property type="match status" value="1"/>
</dbReference>
<evidence type="ECO:0000256" key="2">
    <source>
        <dbReference type="ARBA" id="ARBA00023186"/>
    </source>
</evidence>
<dbReference type="Pfam" id="PF02970">
    <property type="entry name" value="TBCA"/>
    <property type="match status" value="1"/>
</dbReference>
<reference evidence="4 5" key="1">
    <citation type="submission" date="2020-08" db="EMBL/GenBank/DDBJ databases">
        <title>The completed genome sequence of the pathogenic ascomycete fungus Penicillium digitatum.</title>
        <authorList>
            <person name="Wang M."/>
        </authorList>
    </citation>
    <scope>NUCLEOTIDE SEQUENCE [LARGE SCALE GENOMIC DNA]</scope>
    <source>
        <strain evidence="4 5">PdW03</strain>
    </source>
</reference>
<keyword evidence="2 3" id="KW-0143">Chaperone</keyword>
<dbReference type="Proteomes" id="UP000595662">
    <property type="component" value="Chromosome 1"/>
</dbReference>
<dbReference type="GeneID" id="26236835"/>
<dbReference type="KEGG" id="pdp:PDIP_85210"/>
<evidence type="ECO:0000313" key="4">
    <source>
        <dbReference type="EMBL" id="QQK40099.1"/>
    </source>
</evidence>
<protein>
    <recommendedName>
        <fullName evidence="3">Tubulin-specific chaperone A</fullName>
    </recommendedName>
</protein>
<evidence type="ECO:0000256" key="1">
    <source>
        <dbReference type="ARBA" id="ARBA00006806"/>
    </source>
</evidence>
<keyword evidence="3" id="KW-0206">Cytoskeleton</keyword>
<comment type="similarity">
    <text evidence="1 3">Belongs to the TBCA family.</text>
</comment>
<dbReference type="Gene3D" id="1.20.58.90">
    <property type="match status" value="1"/>
</dbReference>
<dbReference type="GO" id="GO:0007021">
    <property type="term" value="P:tubulin complex assembly"/>
    <property type="evidence" value="ECO:0007669"/>
    <property type="project" value="UniProtKB-UniRule"/>
</dbReference>
<dbReference type="AlphaFoldDB" id="A0A7T7BHM2"/>
<accession>A0A7T7BHM2</accession>
<proteinExistence type="inferred from homology"/>
<dbReference type="RefSeq" id="XP_014532677.2">
    <property type="nucleotide sequence ID" value="XM_014677191.2"/>
</dbReference>
<dbReference type="GO" id="GO:0048487">
    <property type="term" value="F:beta-tubulin binding"/>
    <property type="evidence" value="ECO:0007669"/>
    <property type="project" value="InterPro"/>
</dbReference>
<comment type="subunit">
    <text evidence="3">Supercomplex made of cofactors A to E. Cofactors A and D function by capturing and stabilizing tubulin in a quasi-native conformation. Cofactor E binds to the cofactor D-tubulin complex; interaction with cofactor C then causes the release of tubulin polypeptides that are committed to the native state.</text>
</comment>